<feature type="domain" description="RanBP2-type" evidence="6">
    <location>
        <begin position="194"/>
        <end position="223"/>
    </location>
</feature>
<keyword evidence="2 4" id="KW-0863">Zinc-finger</keyword>
<name>A0AAW0UFL2_SCYPA</name>
<dbReference type="Proteomes" id="UP001487740">
    <property type="component" value="Unassembled WGS sequence"/>
</dbReference>
<dbReference type="EMBL" id="JARAKH010000014">
    <property type="protein sequence ID" value="KAK8397477.1"/>
    <property type="molecule type" value="Genomic_DNA"/>
</dbReference>
<sequence>MLPRSSKRRVEGDEVEERGRSVEEGSSGEEEAGRGATSPKRKRLGSGEKARRDYTEDSMEDTKDSNDWGGESEREGWGDRYSDHDSGSRDRYSSRSNVKPGDWDCPSCQFSNFASRTACFKCRTPKDGDSFGSGGRMGGGGGGGIRDMRPGDWMCPKCQFHNFSSRGMCYKCNSPRDELAGGGGGGDRYSSPRRPGEWDCPNCQFCNFSHRDYCFKCRSPREEGGRSMGGGGGMNGPRMLQVLLPKMMWTVAATHPHEHLDQDEEEPDIEEFCMNTTVGIYSHGL</sequence>
<evidence type="ECO:0000256" key="3">
    <source>
        <dbReference type="ARBA" id="ARBA00022833"/>
    </source>
</evidence>
<dbReference type="Gene3D" id="4.10.1060.10">
    <property type="entry name" value="Zinc finger, RanBP2-type"/>
    <property type="match status" value="3"/>
</dbReference>
<dbReference type="Pfam" id="PF00641">
    <property type="entry name" value="Zn_ribbon_RanBP"/>
    <property type="match status" value="3"/>
</dbReference>
<feature type="region of interest" description="Disordered" evidence="5">
    <location>
        <begin position="1"/>
        <end position="99"/>
    </location>
</feature>
<evidence type="ECO:0000256" key="2">
    <source>
        <dbReference type="ARBA" id="ARBA00022771"/>
    </source>
</evidence>
<evidence type="ECO:0000256" key="5">
    <source>
        <dbReference type="SAM" id="MobiDB-lite"/>
    </source>
</evidence>
<reference evidence="7 8" key="1">
    <citation type="submission" date="2023-03" db="EMBL/GenBank/DDBJ databases">
        <title>High-quality genome of Scylla paramamosain provides insights in environmental adaptation.</title>
        <authorList>
            <person name="Zhang L."/>
        </authorList>
    </citation>
    <scope>NUCLEOTIDE SEQUENCE [LARGE SCALE GENOMIC DNA]</scope>
    <source>
        <strain evidence="7">LZ_2023a</strain>
        <tissue evidence="7">Muscle</tissue>
    </source>
</reference>
<dbReference type="PANTHER" id="PTHR23111:SF40">
    <property type="entry name" value="RNA-BINDING PROTEIN INVOLVED IN HETEROCHROMATIN ASSEMBLY-RELATED"/>
    <property type="match status" value="1"/>
</dbReference>
<keyword evidence="1" id="KW-0479">Metal-binding</keyword>
<protein>
    <recommendedName>
        <fullName evidence="6">RanBP2-type domain-containing protein</fullName>
    </recommendedName>
</protein>
<dbReference type="InterPro" id="IPR036443">
    <property type="entry name" value="Znf_RanBP2_sf"/>
</dbReference>
<feature type="compositionally biased region" description="Basic and acidic residues" evidence="5">
    <location>
        <begin position="45"/>
        <end position="93"/>
    </location>
</feature>
<gene>
    <name evidence="7" type="ORF">O3P69_004915</name>
</gene>
<keyword evidence="8" id="KW-1185">Reference proteome</keyword>
<evidence type="ECO:0000256" key="4">
    <source>
        <dbReference type="PROSITE-ProRule" id="PRU00322"/>
    </source>
</evidence>
<evidence type="ECO:0000313" key="7">
    <source>
        <dbReference type="EMBL" id="KAK8397477.1"/>
    </source>
</evidence>
<dbReference type="PANTHER" id="PTHR23111">
    <property type="entry name" value="ZINC FINGER PROTEIN"/>
    <property type="match status" value="1"/>
</dbReference>
<evidence type="ECO:0000259" key="6">
    <source>
        <dbReference type="PROSITE" id="PS50199"/>
    </source>
</evidence>
<dbReference type="SUPFAM" id="SSF90209">
    <property type="entry name" value="Ran binding protein zinc finger-like"/>
    <property type="match status" value="3"/>
</dbReference>
<evidence type="ECO:0000313" key="8">
    <source>
        <dbReference type="Proteomes" id="UP001487740"/>
    </source>
</evidence>
<dbReference type="AlphaFoldDB" id="A0AAW0UFL2"/>
<dbReference type="PROSITE" id="PS01358">
    <property type="entry name" value="ZF_RANBP2_1"/>
    <property type="match status" value="3"/>
</dbReference>
<dbReference type="InterPro" id="IPR001876">
    <property type="entry name" value="Znf_RanBP2"/>
</dbReference>
<accession>A0AAW0UFL2</accession>
<feature type="compositionally biased region" description="Basic and acidic residues" evidence="5">
    <location>
        <begin position="8"/>
        <end position="23"/>
    </location>
</feature>
<evidence type="ECO:0000256" key="1">
    <source>
        <dbReference type="ARBA" id="ARBA00022723"/>
    </source>
</evidence>
<feature type="domain" description="RanBP2-type" evidence="6">
    <location>
        <begin position="149"/>
        <end position="178"/>
    </location>
</feature>
<organism evidence="7 8">
    <name type="scientific">Scylla paramamosain</name>
    <name type="common">Mud crab</name>
    <dbReference type="NCBI Taxonomy" id="85552"/>
    <lineage>
        <taxon>Eukaryota</taxon>
        <taxon>Metazoa</taxon>
        <taxon>Ecdysozoa</taxon>
        <taxon>Arthropoda</taxon>
        <taxon>Crustacea</taxon>
        <taxon>Multicrustacea</taxon>
        <taxon>Malacostraca</taxon>
        <taxon>Eumalacostraca</taxon>
        <taxon>Eucarida</taxon>
        <taxon>Decapoda</taxon>
        <taxon>Pleocyemata</taxon>
        <taxon>Brachyura</taxon>
        <taxon>Eubrachyura</taxon>
        <taxon>Portunoidea</taxon>
        <taxon>Portunidae</taxon>
        <taxon>Portuninae</taxon>
        <taxon>Scylla</taxon>
    </lineage>
</organism>
<comment type="caution">
    <text evidence="7">The sequence shown here is derived from an EMBL/GenBank/DDBJ whole genome shotgun (WGS) entry which is preliminary data.</text>
</comment>
<dbReference type="GO" id="GO:0003729">
    <property type="term" value="F:mRNA binding"/>
    <property type="evidence" value="ECO:0007669"/>
    <property type="project" value="TreeGrafter"/>
</dbReference>
<dbReference type="GO" id="GO:0008270">
    <property type="term" value="F:zinc ion binding"/>
    <property type="evidence" value="ECO:0007669"/>
    <property type="project" value="UniProtKB-KW"/>
</dbReference>
<dbReference type="SMART" id="SM00547">
    <property type="entry name" value="ZnF_RBZ"/>
    <property type="match status" value="3"/>
</dbReference>
<proteinExistence type="predicted"/>
<dbReference type="PROSITE" id="PS50199">
    <property type="entry name" value="ZF_RANBP2_2"/>
    <property type="match status" value="3"/>
</dbReference>
<keyword evidence="3" id="KW-0862">Zinc</keyword>
<feature type="domain" description="RanBP2-type" evidence="6">
    <location>
        <begin position="99"/>
        <end position="128"/>
    </location>
</feature>